<dbReference type="Gene3D" id="3.40.50.1580">
    <property type="entry name" value="Nucleoside phosphorylase domain"/>
    <property type="match status" value="1"/>
</dbReference>
<evidence type="ECO:0000256" key="1">
    <source>
        <dbReference type="ARBA" id="ARBA00004945"/>
    </source>
</evidence>
<comment type="caution">
    <text evidence="7">The sequence shown here is derived from an EMBL/GenBank/DDBJ whole genome shotgun (WGS) entry which is preliminary data.</text>
</comment>
<keyword evidence="5" id="KW-0486">Methionine biosynthesis</keyword>
<keyword evidence="7" id="KW-0326">Glycosidase</keyword>
<evidence type="ECO:0000256" key="2">
    <source>
        <dbReference type="ARBA" id="ARBA00011974"/>
    </source>
</evidence>
<dbReference type="GO" id="GO:0005829">
    <property type="term" value="C:cytosol"/>
    <property type="evidence" value="ECO:0007669"/>
    <property type="project" value="TreeGrafter"/>
</dbReference>
<dbReference type="GO" id="GO:0019284">
    <property type="term" value="P:L-methionine salvage from S-adenosylmethionine"/>
    <property type="evidence" value="ECO:0007669"/>
    <property type="project" value="TreeGrafter"/>
</dbReference>
<organism evidence="7 8">
    <name type="scientific">Candidatus Ornithospirochaeta stercoravium</name>
    <dbReference type="NCBI Taxonomy" id="2840897"/>
    <lineage>
        <taxon>Bacteria</taxon>
        <taxon>Pseudomonadati</taxon>
        <taxon>Spirochaetota</taxon>
        <taxon>Spirochaetia</taxon>
        <taxon>Spirochaetales</taxon>
        <taxon>Spirochaetaceae</taxon>
        <taxon>Spirochaetaceae incertae sedis</taxon>
        <taxon>Candidatus Ornithospirochaeta</taxon>
    </lineage>
</organism>
<dbReference type="InterPro" id="IPR010049">
    <property type="entry name" value="MTA_SAH_Nsdase"/>
</dbReference>
<keyword evidence="3" id="KW-0028">Amino-acid biosynthesis</keyword>
<dbReference type="GO" id="GO:0008930">
    <property type="term" value="F:methylthioadenosine nucleosidase activity"/>
    <property type="evidence" value="ECO:0007669"/>
    <property type="project" value="InterPro"/>
</dbReference>
<feature type="domain" description="Nucleoside phosphorylase" evidence="6">
    <location>
        <begin position="2"/>
        <end position="217"/>
    </location>
</feature>
<dbReference type="EMBL" id="JADIMF010000012">
    <property type="protein sequence ID" value="MBO8468305.1"/>
    <property type="molecule type" value="Genomic_DNA"/>
</dbReference>
<dbReference type="NCBIfam" id="TIGR01704">
    <property type="entry name" value="MTA_SAH-Nsdase"/>
    <property type="match status" value="1"/>
</dbReference>
<dbReference type="PANTHER" id="PTHR46832">
    <property type="entry name" value="5'-METHYLTHIOADENOSINE/S-ADENOSYLHOMOCYSTEINE NUCLEOSIDASE"/>
    <property type="match status" value="1"/>
</dbReference>
<dbReference type="GO" id="GO:0009164">
    <property type="term" value="P:nucleoside catabolic process"/>
    <property type="evidence" value="ECO:0007669"/>
    <property type="project" value="InterPro"/>
</dbReference>
<protein>
    <recommendedName>
        <fullName evidence="2">adenosylhomocysteine nucleosidase</fullName>
        <ecNumber evidence="2">3.2.2.9</ecNumber>
    </recommendedName>
</protein>
<name>A0A9D9NCQ3_9SPIO</name>
<dbReference type="Proteomes" id="UP000810292">
    <property type="component" value="Unassembled WGS sequence"/>
</dbReference>
<evidence type="ECO:0000313" key="8">
    <source>
        <dbReference type="Proteomes" id="UP000810292"/>
    </source>
</evidence>
<keyword evidence="4 7" id="KW-0378">Hydrolase</keyword>
<accession>A0A9D9NCQ3</accession>
<dbReference type="InterPro" id="IPR000845">
    <property type="entry name" value="Nucleoside_phosphorylase_d"/>
</dbReference>
<dbReference type="InterPro" id="IPR035994">
    <property type="entry name" value="Nucleoside_phosphorylase_sf"/>
</dbReference>
<reference evidence="7" key="2">
    <citation type="journal article" date="2021" name="PeerJ">
        <title>Extensive microbial diversity within the chicken gut microbiome revealed by metagenomics and culture.</title>
        <authorList>
            <person name="Gilroy R."/>
            <person name="Ravi A."/>
            <person name="Getino M."/>
            <person name="Pursley I."/>
            <person name="Horton D.L."/>
            <person name="Alikhan N.F."/>
            <person name="Baker D."/>
            <person name="Gharbi K."/>
            <person name="Hall N."/>
            <person name="Watson M."/>
            <person name="Adriaenssens E.M."/>
            <person name="Foster-Nyarko E."/>
            <person name="Jarju S."/>
            <person name="Secka A."/>
            <person name="Antonio M."/>
            <person name="Oren A."/>
            <person name="Chaudhuri R.R."/>
            <person name="La Ragione R."/>
            <person name="Hildebrand F."/>
            <person name="Pallen M.J."/>
        </authorList>
    </citation>
    <scope>NUCLEOTIDE SEQUENCE</scope>
    <source>
        <strain evidence="7">14700</strain>
    </source>
</reference>
<dbReference type="PANTHER" id="PTHR46832:SF1">
    <property type="entry name" value="5'-METHYLTHIOADENOSINE_S-ADENOSYLHOMOCYSTEINE NUCLEOSIDASE"/>
    <property type="match status" value="1"/>
</dbReference>
<gene>
    <name evidence="7" type="primary">mtnN</name>
    <name evidence="7" type="ORF">IAA72_00785</name>
</gene>
<sequence length="221" mass="23876">MITASDTELEPFFDYFSESSQMTKAKIVFHIGTFCGIDAILAYCGVGKVNAALCAELMIESFSPDLIISAGTAGALDPSLNVFDTIISDSVFYHDMDEGILTEYHPYLEMESFPASSEIITVAEKARRISAWPMVIGRIVSGDSFIPAERKAVIREESGAIAVDMESAAIAHVSYANSVPFVAVRTITDTSCEGAEDFDQNVVIASERSADIVAGIFRLAF</sequence>
<dbReference type="GO" id="GO:0019509">
    <property type="term" value="P:L-methionine salvage from methylthioadenosine"/>
    <property type="evidence" value="ECO:0007669"/>
    <property type="project" value="InterPro"/>
</dbReference>
<reference evidence="7" key="1">
    <citation type="submission" date="2020-10" db="EMBL/GenBank/DDBJ databases">
        <authorList>
            <person name="Gilroy R."/>
        </authorList>
    </citation>
    <scope>NUCLEOTIDE SEQUENCE</scope>
    <source>
        <strain evidence="7">14700</strain>
    </source>
</reference>
<dbReference type="SUPFAM" id="SSF53167">
    <property type="entry name" value="Purine and uridine phosphorylases"/>
    <property type="match status" value="1"/>
</dbReference>
<dbReference type="CDD" id="cd09008">
    <property type="entry name" value="MTAN"/>
    <property type="match status" value="1"/>
</dbReference>
<proteinExistence type="predicted"/>
<dbReference type="GO" id="GO:0008782">
    <property type="term" value="F:adenosylhomocysteine nucleosidase activity"/>
    <property type="evidence" value="ECO:0007669"/>
    <property type="project" value="UniProtKB-EC"/>
</dbReference>
<evidence type="ECO:0000256" key="3">
    <source>
        <dbReference type="ARBA" id="ARBA00022605"/>
    </source>
</evidence>
<evidence type="ECO:0000256" key="5">
    <source>
        <dbReference type="ARBA" id="ARBA00023167"/>
    </source>
</evidence>
<dbReference type="EC" id="3.2.2.9" evidence="2"/>
<evidence type="ECO:0000256" key="4">
    <source>
        <dbReference type="ARBA" id="ARBA00022801"/>
    </source>
</evidence>
<comment type="pathway">
    <text evidence="1">Amino-acid biosynthesis; L-methionine biosynthesis via salvage pathway; S-methyl-5-thio-alpha-D-ribose 1-phosphate from S-methyl-5'-thioadenosine (hydrolase route): step 1/2.</text>
</comment>
<dbReference type="AlphaFoldDB" id="A0A9D9NCQ3"/>
<dbReference type="Pfam" id="PF01048">
    <property type="entry name" value="PNP_UDP_1"/>
    <property type="match status" value="1"/>
</dbReference>
<evidence type="ECO:0000259" key="6">
    <source>
        <dbReference type="Pfam" id="PF01048"/>
    </source>
</evidence>
<evidence type="ECO:0000313" key="7">
    <source>
        <dbReference type="EMBL" id="MBO8468305.1"/>
    </source>
</evidence>